<feature type="compositionally biased region" description="Low complexity" evidence="1">
    <location>
        <begin position="1"/>
        <end position="16"/>
    </location>
</feature>
<dbReference type="AlphaFoldDB" id="A0A1W4X4V4"/>
<dbReference type="OrthoDB" id="6736245at2759"/>
<gene>
    <name evidence="3" type="primary">LOC108741027</name>
</gene>
<dbReference type="InParanoid" id="A0A1W4X4V4"/>
<accession>A0A1W4X4V4</accession>
<evidence type="ECO:0000313" key="2">
    <source>
        <dbReference type="Proteomes" id="UP000192223"/>
    </source>
</evidence>
<dbReference type="Proteomes" id="UP000192223">
    <property type="component" value="Unplaced"/>
</dbReference>
<keyword evidence="2" id="KW-1185">Reference proteome</keyword>
<evidence type="ECO:0000313" key="3">
    <source>
        <dbReference type="RefSeq" id="XP_018331109.1"/>
    </source>
</evidence>
<dbReference type="RefSeq" id="XP_018331109.1">
    <property type="nucleotide sequence ID" value="XM_018475607.1"/>
</dbReference>
<proteinExistence type="predicted"/>
<reference evidence="3" key="1">
    <citation type="submission" date="2025-08" db="UniProtKB">
        <authorList>
            <consortium name="RefSeq"/>
        </authorList>
    </citation>
    <scope>IDENTIFICATION</scope>
    <source>
        <tissue evidence="3">Entire body</tissue>
    </source>
</reference>
<dbReference type="KEGG" id="apln:108741027"/>
<sequence length="209" mass="24124">MSEESISFSSESSSGSHNQSILMFRKDKDDFSPQCSPSHRLSRTGTVKRTGGRLSLPDKNIEDLNQCVPECFKSPEKVSGCTRRERYRRSLDATYRRSLDSISEYKPRRSFSSCLVPSSSRECSSIDSSSSDYTDYTQHRSVSKIPGDLSMTYNNTTYLNFRKEYYGFHTRYDHNKYSILKLRQLVRKCKPGHNGKHVRYNGIFGWGME</sequence>
<feature type="region of interest" description="Disordered" evidence="1">
    <location>
        <begin position="1"/>
        <end position="59"/>
    </location>
</feature>
<organism evidence="2 3">
    <name type="scientific">Agrilus planipennis</name>
    <name type="common">Emerald ash borer</name>
    <name type="synonym">Agrilus marcopoli</name>
    <dbReference type="NCBI Taxonomy" id="224129"/>
    <lineage>
        <taxon>Eukaryota</taxon>
        <taxon>Metazoa</taxon>
        <taxon>Ecdysozoa</taxon>
        <taxon>Arthropoda</taxon>
        <taxon>Hexapoda</taxon>
        <taxon>Insecta</taxon>
        <taxon>Pterygota</taxon>
        <taxon>Neoptera</taxon>
        <taxon>Endopterygota</taxon>
        <taxon>Coleoptera</taxon>
        <taxon>Polyphaga</taxon>
        <taxon>Elateriformia</taxon>
        <taxon>Buprestoidea</taxon>
        <taxon>Buprestidae</taxon>
        <taxon>Agrilinae</taxon>
        <taxon>Agrilus</taxon>
    </lineage>
</organism>
<evidence type="ECO:0000256" key="1">
    <source>
        <dbReference type="SAM" id="MobiDB-lite"/>
    </source>
</evidence>
<name>A0A1W4X4V4_AGRPL</name>
<protein>
    <submittedName>
        <fullName evidence="3">Uncharacterized protein LOC108741027</fullName>
    </submittedName>
</protein>
<dbReference type="GeneID" id="108741027"/>
<feature type="compositionally biased region" description="Polar residues" evidence="1">
    <location>
        <begin position="33"/>
        <end position="47"/>
    </location>
</feature>